<feature type="domain" description="Acyl-ACP thioesterase-like C-terminal" evidence="9">
    <location>
        <begin position="152"/>
        <end position="248"/>
    </location>
</feature>
<feature type="domain" description="Acyl-ACP thioesterase N-terminal hotdog" evidence="8">
    <location>
        <begin position="3"/>
        <end position="132"/>
    </location>
</feature>
<reference evidence="11" key="1">
    <citation type="submission" date="2018-12" db="EMBL/GenBank/DDBJ databases">
        <title>Complete genome sequencing of Jeotgalibaca sp. H21T32.</title>
        <authorList>
            <person name="Bae J.-W."/>
            <person name="Lee S.-Y."/>
        </authorList>
    </citation>
    <scope>NUCLEOTIDE SEQUENCE [LARGE SCALE GENOMIC DNA]</scope>
    <source>
        <strain evidence="11">H21T32</strain>
    </source>
</reference>
<protein>
    <submittedName>
        <fullName evidence="10">Acyl-ACP thioesterase</fullName>
    </submittedName>
</protein>
<dbReference type="InterPro" id="IPR049427">
    <property type="entry name" value="Acyl-ACP_TE_C"/>
</dbReference>
<sequence length="249" mass="29105">MSGLKFRTEHQVRGYECDFQGEITIPSLINEMVHVSSMQSEALGNTEESMMMRGLSWIIIQYNIDISRIPERDERIILETEAVSYNRFFTYRIFRALDLEENLLVEVFTTFSIMDLETRKMIRIDKEIVAPYKADEIRTLIRQPKIVSVCEETKSEKPFRVRYLDIDANKHVNNAKYFDWVINTVEMEFLLAHQIKSINIKYEKEVEFGTMISSSISTKEQEDGTILTAHQIINGTTIACVANIIWEKR</sequence>
<keyword evidence="2" id="KW-0444">Lipid biosynthesis</keyword>
<evidence type="ECO:0000256" key="6">
    <source>
        <dbReference type="ARBA" id="ARBA00023098"/>
    </source>
</evidence>
<dbReference type="SUPFAM" id="SSF54637">
    <property type="entry name" value="Thioesterase/thiol ester dehydrase-isomerase"/>
    <property type="match status" value="2"/>
</dbReference>
<keyword evidence="4" id="KW-0276">Fatty acid metabolism</keyword>
<evidence type="ECO:0000259" key="8">
    <source>
        <dbReference type="Pfam" id="PF01643"/>
    </source>
</evidence>
<dbReference type="Pfam" id="PF20791">
    <property type="entry name" value="Acyl-ACP_TE_C"/>
    <property type="match status" value="1"/>
</dbReference>
<dbReference type="PANTHER" id="PTHR31727">
    <property type="entry name" value="OLEOYL-ACYL CARRIER PROTEIN THIOESTERASE 1, CHLOROPLASTIC"/>
    <property type="match status" value="1"/>
</dbReference>
<evidence type="ECO:0000256" key="1">
    <source>
        <dbReference type="ARBA" id="ARBA00006500"/>
    </source>
</evidence>
<evidence type="ECO:0000313" key="11">
    <source>
        <dbReference type="Proteomes" id="UP000273326"/>
    </source>
</evidence>
<dbReference type="InterPro" id="IPR002864">
    <property type="entry name" value="Acyl-ACP_thioesterase_NHD"/>
</dbReference>
<dbReference type="InterPro" id="IPR029069">
    <property type="entry name" value="HotDog_dom_sf"/>
</dbReference>
<name>A0A3S9HDT8_9LACT</name>
<dbReference type="PANTHER" id="PTHR31727:SF6">
    <property type="entry name" value="OLEOYL-ACYL CARRIER PROTEIN THIOESTERASE 1, CHLOROPLASTIC"/>
    <property type="match status" value="1"/>
</dbReference>
<keyword evidence="3" id="KW-0378">Hydrolase</keyword>
<gene>
    <name evidence="10" type="ORF">EJN90_13195</name>
</gene>
<comment type="similarity">
    <text evidence="1">Belongs to the acyl-ACP thioesterase family.</text>
</comment>
<evidence type="ECO:0000256" key="7">
    <source>
        <dbReference type="ARBA" id="ARBA00023160"/>
    </source>
</evidence>
<keyword evidence="5" id="KW-0809">Transit peptide</keyword>
<evidence type="ECO:0000256" key="5">
    <source>
        <dbReference type="ARBA" id="ARBA00022946"/>
    </source>
</evidence>
<keyword evidence="7" id="KW-0275">Fatty acid biosynthesis</keyword>
<dbReference type="KEGG" id="jeh:EJN90_13195"/>
<dbReference type="OrthoDB" id="9801517at2"/>
<dbReference type="AlphaFoldDB" id="A0A3S9HDT8"/>
<evidence type="ECO:0000256" key="4">
    <source>
        <dbReference type="ARBA" id="ARBA00022832"/>
    </source>
</evidence>
<dbReference type="GO" id="GO:0016297">
    <property type="term" value="F:fatty acyl-[ACP] hydrolase activity"/>
    <property type="evidence" value="ECO:0007669"/>
    <property type="project" value="InterPro"/>
</dbReference>
<dbReference type="Proteomes" id="UP000273326">
    <property type="component" value="Chromosome"/>
</dbReference>
<dbReference type="RefSeq" id="WP_126112019.1">
    <property type="nucleotide sequence ID" value="NZ_CP034465.1"/>
</dbReference>
<dbReference type="CDD" id="cd00586">
    <property type="entry name" value="4HBT"/>
    <property type="match status" value="1"/>
</dbReference>
<dbReference type="GO" id="GO:0000036">
    <property type="term" value="F:acyl carrier activity"/>
    <property type="evidence" value="ECO:0007669"/>
    <property type="project" value="TreeGrafter"/>
</dbReference>
<evidence type="ECO:0000313" key="10">
    <source>
        <dbReference type="EMBL" id="AZP05528.1"/>
    </source>
</evidence>
<evidence type="ECO:0000259" key="9">
    <source>
        <dbReference type="Pfam" id="PF20791"/>
    </source>
</evidence>
<dbReference type="EMBL" id="CP034465">
    <property type="protein sequence ID" value="AZP05528.1"/>
    <property type="molecule type" value="Genomic_DNA"/>
</dbReference>
<keyword evidence="11" id="KW-1185">Reference proteome</keyword>
<organism evidence="10 11">
    <name type="scientific">Jeotgalibaca ciconiae</name>
    <dbReference type="NCBI Taxonomy" id="2496265"/>
    <lineage>
        <taxon>Bacteria</taxon>
        <taxon>Bacillati</taxon>
        <taxon>Bacillota</taxon>
        <taxon>Bacilli</taxon>
        <taxon>Lactobacillales</taxon>
        <taxon>Carnobacteriaceae</taxon>
        <taxon>Jeotgalibaca</taxon>
    </lineage>
</organism>
<evidence type="ECO:0000256" key="3">
    <source>
        <dbReference type="ARBA" id="ARBA00022801"/>
    </source>
</evidence>
<evidence type="ECO:0000256" key="2">
    <source>
        <dbReference type="ARBA" id="ARBA00022516"/>
    </source>
</evidence>
<dbReference type="Gene3D" id="3.10.129.10">
    <property type="entry name" value="Hotdog Thioesterase"/>
    <property type="match status" value="1"/>
</dbReference>
<proteinExistence type="inferred from homology"/>
<keyword evidence="6" id="KW-0443">Lipid metabolism</keyword>
<dbReference type="InterPro" id="IPR045023">
    <property type="entry name" value="FATA/B"/>
</dbReference>
<dbReference type="Pfam" id="PF01643">
    <property type="entry name" value="Acyl-ACP_TE"/>
    <property type="match status" value="1"/>
</dbReference>
<accession>A0A3S9HDT8</accession>